<dbReference type="AlphaFoldDB" id="A0A7Y8KWQ9"/>
<comment type="caution">
    <text evidence="1">The sequence shown here is derived from an EMBL/GenBank/DDBJ whole genome shotgun (WGS) entry which is preliminary data.</text>
</comment>
<name>A0A7Y8KWQ9_9BURK</name>
<dbReference type="PANTHER" id="PTHR14097:SF7">
    <property type="entry name" value="OXIDOREDUCTASE HTATIP2"/>
    <property type="match status" value="1"/>
</dbReference>
<reference evidence="1 2" key="1">
    <citation type="submission" date="2019-09" db="EMBL/GenBank/DDBJ databases">
        <title>Hydrogenophaga aromatica sp. nov., isolated from a para-xylene-degrading enrichment culture.</title>
        <authorList>
            <person name="Tancsics A."/>
            <person name="Banerjee S."/>
        </authorList>
    </citation>
    <scope>NUCLEOTIDE SEQUENCE [LARGE SCALE GENOMIC DNA]</scope>
    <source>
        <strain evidence="1 2">D2P1</strain>
    </source>
</reference>
<keyword evidence="2" id="KW-1185">Reference proteome</keyword>
<dbReference type="EMBL" id="VYGV01000007">
    <property type="protein sequence ID" value="NWF45765.1"/>
    <property type="molecule type" value="Genomic_DNA"/>
</dbReference>
<dbReference type="Gene3D" id="3.40.50.720">
    <property type="entry name" value="NAD(P)-binding Rossmann-like Domain"/>
    <property type="match status" value="1"/>
</dbReference>
<protein>
    <submittedName>
        <fullName evidence="1">NAD-dependent dehydratase</fullName>
    </submittedName>
</protein>
<proteinExistence type="predicted"/>
<dbReference type="Proteomes" id="UP000545507">
    <property type="component" value="Unassembled WGS sequence"/>
</dbReference>
<accession>A0A7Y8KWQ9</accession>
<organism evidence="1 2">
    <name type="scientific">Hydrogenophaga aromaticivorans</name>
    <dbReference type="NCBI Taxonomy" id="2610898"/>
    <lineage>
        <taxon>Bacteria</taxon>
        <taxon>Pseudomonadati</taxon>
        <taxon>Pseudomonadota</taxon>
        <taxon>Betaproteobacteria</taxon>
        <taxon>Burkholderiales</taxon>
        <taxon>Comamonadaceae</taxon>
        <taxon>Hydrogenophaga</taxon>
    </lineage>
</organism>
<gene>
    <name evidence="1" type="ORF">F3K02_10960</name>
</gene>
<evidence type="ECO:0000313" key="2">
    <source>
        <dbReference type="Proteomes" id="UP000545507"/>
    </source>
</evidence>
<dbReference type="InterPro" id="IPR036291">
    <property type="entry name" value="NAD(P)-bd_dom_sf"/>
</dbReference>
<evidence type="ECO:0000313" key="1">
    <source>
        <dbReference type="EMBL" id="NWF45765.1"/>
    </source>
</evidence>
<sequence>MTRLMLVGATGLVGQAVLQQALADPVVAQVVAPTRKALAPHPKLLNPLVDFERLPEDADWWAVDAVVCTLGTTIAKAGSQAAFYKVDHDHPLEVAYLARRHGARAFAFNSALGADAASRVFYTRTKGETERDLQAVGYPSLTLVRPGLIGGVRLESRPAEQLAVRISQWVQPLLPRRYRVVPAQRIAHHLLQAALAATPGVHVLPSEVLL</sequence>
<dbReference type="PANTHER" id="PTHR14097">
    <property type="entry name" value="OXIDOREDUCTASE HTATIP2"/>
    <property type="match status" value="1"/>
</dbReference>
<dbReference type="RefSeq" id="WP_177135650.1">
    <property type="nucleotide sequence ID" value="NZ_VYGV01000007.1"/>
</dbReference>
<dbReference type="SUPFAM" id="SSF51735">
    <property type="entry name" value="NAD(P)-binding Rossmann-fold domains"/>
    <property type="match status" value="1"/>
</dbReference>